<proteinExistence type="predicted"/>
<feature type="non-terminal residue" evidence="2">
    <location>
        <position position="650"/>
    </location>
</feature>
<dbReference type="EMBL" id="KK118398">
    <property type="protein sequence ID" value="KFM72884.1"/>
    <property type="molecule type" value="Genomic_DNA"/>
</dbReference>
<evidence type="ECO:0000313" key="3">
    <source>
        <dbReference type="Proteomes" id="UP000054359"/>
    </source>
</evidence>
<evidence type="ECO:0000256" key="1">
    <source>
        <dbReference type="SAM" id="MobiDB-lite"/>
    </source>
</evidence>
<reference evidence="2 3" key="1">
    <citation type="submission" date="2013-11" db="EMBL/GenBank/DDBJ databases">
        <title>Genome sequencing of Stegodyphus mimosarum.</title>
        <authorList>
            <person name="Bechsgaard J."/>
        </authorList>
    </citation>
    <scope>NUCLEOTIDE SEQUENCE [LARGE SCALE GENOMIC DNA]</scope>
</reference>
<feature type="region of interest" description="Disordered" evidence="1">
    <location>
        <begin position="106"/>
        <end position="214"/>
    </location>
</feature>
<accession>A0A087U695</accession>
<name>A0A087U695_STEMI</name>
<gene>
    <name evidence="2" type="ORF">X975_04284</name>
</gene>
<dbReference type="Proteomes" id="UP000054359">
    <property type="component" value="Unassembled WGS sequence"/>
</dbReference>
<sequence length="650" mass="72025">MLDDLEEPKMPDLENIIVHMDSQNVLQKFDIYKNTFEEYIQLAVRGIAARKTFLRELKNSSVFYSVQNEEVKKVAHAYRIYGKKLKIMEKKLSEKMHFLGTMNEYSSNSPNFSEELKELTKSPGQTSENNEKSNTSENVPELLPSPCKEQDTVAKDGGNLLSKDSSPLEKTSVKRTPNYIECSNESMQSTDMEVSNKNDAEESVTVTSSDLKASEEISDNADLNEIDFLLEKAYDNQQSKRKTNFKRKIESLLKATGKKTCNMPTENAVNKSHEIDSSASVHVKEEINISQTVKESSSNVKNDISAIAKCSIANEEMSVNNAKVKSDLGTEIPFPNELSVMNNQRSNSVADESNKKVIDKNEVSQENLKKVSSPIASSVSNMLSDTSTVISSNTSINTDASSYMPVSTIPDIPTELLKSILHKSKVNLLQDSKNDNRHTNFMTTSAESVSTLPQNSLESSSYSVSEADSSFSHANVVCISSIADDKNKSSVTTSFEVKECLNKREIPTSLNKPDEILSDAIKGNNLSLADAIKNSCTENCTATSSPVQKTDHDVYYTSDKNAVNLGETFENSAVCNDNVPKSDYKVSSPNFLGSLKSALECITRNKSFTNNSEFESQKTLLPIPFEHTLKLYNCLLQCNSINTSNNNQTE</sequence>
<dbReference type="OrthoDB" id="6430714at2759"/>
<feature type="compositionally biased region" description="Polar residues" evidence="1">
    <location>
        <begin position="181"/>
        <end position="193"/>
    </location>
</feature>
<dbReference type="AlphaFoldDB" id="A0A087U695"/>
<feature type="compositionally biased region" description="Low complexity" evidence="1">
    <location>
        <begin position="126"/>
        <end position="138"/>
    </location>
</feature>
<organism evidence="2 3">
    <name type="scientific">Stegodyphus mimosarum</name>
    <name type="common">African social velvet spider</name>
    <dbReference type="NCBI Taxonomy" id="407821"/>
    <lineage>
        <taxon>Eukaryota</taxon>
        <taxon>Metazoa</taxon>
        <taxon>Ecdysozoa</taxon>
        <taxon>Arthropoda</taxon>
        <taxon>Chelicerata</taxon>
        <taxon>Arachnida</taxon>
        <taxon>Araneae</taxon>
        <taxon>Araneomorphae</taxon>
        <taxon>Entelegynae</taxon>
        <taxon>Eresoidea</taxon>
        <taxon>Eresidae</taxon>
        <taxon>Stegodyphus</taxon>
    </lineage>
</organism>
<keyword evidence="3" id="KW-1185">Reference proteome</keyword>
<evidence type="ECO:0000313" key="2">
    <source>
        <dbReference type="EMBL" id="KFM72884.1"/>
    </source>
</evidence>
<protein>
    <submittedName>
        <fullName evidence="2">Uncharacterized protein</fullName>
    </submittedName>
</protein>